<accession>A0ABV8D2N5</accession>
<dbReference type="SUPFAM" id="SSF56281">
    <property type="entry name" value="Metallo-hydrolase/oxidoreductase"/>
    <property type="match status" value="1"/>
</dbReference>
<keyword evidence="2" id="KW-0479">Metal-binding</keyword>
<dbReference type="Proteomes" id="UP001595901">
    <property type="component" value="Unassembled WGS sequence"/>
</dbReference>
<evidence type="ECO:0000256" key="2">
    <source>
        <dbReference type="ARBA" id="ARBA00022723"/>
    </source>
</evidence>
<keyword evidence="3" id="KW-0378">Hydrolase</keyword>
<keyword evidence="4" id="KW-0862">Zinc</keyword>
<organism evidence="6 7">
    <name type="scientific">Streptococcus dentapri</name>
    <dbReference type="NCBI Taxonomy" id="573564"/>
    <lineage>
        <taxon>Bacteria</taxon>
        <taxon>Bacillati</taxon>
        <taxon>Bacillota</taxon>
        <taxon>Bacilli</taxon>
        <taxon>Lactobacillales</taxon>
        <taxon>Streptococcaceae</taxon>
        <taxon>Streptococcus</taxon>
    </lineage>
</organism>
<comment type="caution">
    <text evidence="6">The sequence shown here is derived from an EMBL/GenBank/DDBJ whole genome shotgun (WGS) entry which is preliminary data.</text>
</comment>
<proteinExistence type="predicted"/>
<keyword evidence="7" id="KW-1185">Reference proteome</keyword>
<dbReference type="RefSeq" id="WP_380432424.1">
    <property type="nucleotide sequence ID" value="NZ_JBHSAC010000071.1"/>
</dbReference>
<gene>
    <name evidence="6" type="ORF">ACFOSE_08445</name>
</gene>
<dbReference type="SMART" id="SM00849">
    <property type="entry name" value="Lactamase_B"/>
    <property type="match status" value="1"/>
</dbReference>
<dbReference type="Gene3D" id="3.60.15.10">
    <property type="entry name" value="Ribonuclease Z/Hydroxyacylglutathione hydrolase-like"/>
    <property type="match status" value="1"/>
</dbReference>
<dbReference type="Pfam" id="PF00753">
    <property type="entry name" value="Lactamase_B"/>
    <property type="match status" value="1"/>
</dbReference>
<dbReference type="PANTHER" id="PTHR46233:SF3">
    <property type="entry name" value="HYDROXYACYLGLUTATHIONE HYDROLASE GLOC"/>
    <property type="match status" value="1"/>
</dbReference>
<evidence type="ECO:0000259" key="5">
    <source>
        <dbReference type="SMART" id="SM00849"/>
    </source>
</evidence>
<reference evidence="7" key="1">
    <citation type="journal article" date="2019" name="Int. J. Syst. Evol. Microbiol.">
        <title>The Global Catalogue of Microorganisms (GCM) 10K type strain sequencing project: providing services to taxonomists for standard genome sequencing and annotation.</title>
        <authorList>
            <consortium name="The Broad Institute Genomics Platform"/>
            <consortium name="The Broad Institute Genome Sequencing Center for Infectious Disease"/>
            <person name="Wu L."/>
            <person name="Ma J."/>
        </authorList>
    </citation>
    <scope>NUCLEOTIDE SEQUENCE [LARGE SCALE GENOMIC DNA]</scope>
    <source>
        <strain evidence="7">CCUG 58728</strain>
    </source>
</reference>
<evidence type="ECO:0000256" key="3">
    <source>
        <dbReference type="ARBA" id="ARBA00022801"/>
    </source>
</evidence>
<sequence>MEIHLVRNKVAAENTYILESEAALLIIDPGSNKQEILDKIDSLAKPISAILLTHAHYDHIMSLDAVRERYKQPPVYISDKEADWLASPLDNLSGLSRHDDMEDVIMRPADFFFQYQTPYDLDGFQFQVLKTPGHSWGGVSFVFFEQEVAFSGDALFRETIGRTDLPTSDFDQLIDSIKHNLFTLPNHYRIFPGHGLDTTIGHEKNFNPFFKA</sequence>
<dbReference type="InterPro" id="IPR001279">
    <property type="entry name" value="Metallo-B-lactamas"/>
</dbReference>
<comment type="cofactor">
    <cofactor evidence="1">
        <name>Zn(2+)</name>
        <dbReference type="ChEBI" id="CHEBI:29105"/>
    </cofactor>
</comment>
<name>A0ABV8D2N5_9STRE</name>
<evidence type="ECO:0000313" key="7">
    <source>
        <dbReference type="Proteomes" id="UP001595901"/>
    </source>
</evidence>
<dbReference type="PANTHER" id="PTHR46233">
    <property type="entry name" value="HYDROXYACYLGLUTATHIONE HYDROLASE GLOC"/>
    <property type="match status" value="1"/>
</dbReference>
<protein>
    <submittedName>
        <fullName evidence="6">MBL fold metallo-hydrolase</fullName>
    </submittedName>
</protein>
<evidence type="ECO:0000256" key="4">
    <source>
        <dbReference type="ARBA" id="ARBA00022833"/>
    </source>
</evidence>
<feature type="domain" description="Metallo-beta-lactamase" evidence="5">
    <location>
        <begin position="12"/>
        <end position="194"/>
    </location>
</feature>
<dbReference type="InterPro" id="IPR051453">
    <property type="entry name" value="MBL_Glyoxalase_II"/>
</dbReference>
<dbReference type="CDD" id="cd06262">
    <property type="entry name" value="metallo-hydrolase-like_MBL-fold"/>
    <property type="match status" value="1"/>
</dbReference>
<evidence type="ECO:0000313" key="6">
    <source>
        <dbReference type="EMBL" id="MFC3932778.1"/>
    </source>
</evidence>
<dbReference type="EMBL" id="JBHSAC010000071">
    <property type="protein sequence ID" value="MFC3932778.1"/>
    <property type="molecule type" value="Genomic_DNA"/>
</dbReference>
<evidence type="ECO:0000256" key="1">
    <source>
        <dbReference type="ARBA" id="ARBA00001947"/>
    </source>
</evidence>
<dbReference type="InterPro" id="IPR036866">
    <property type="entry name" value="RibonucZ/Hydroxyglut_hydro"/>
</dbReference>